<accession>A0ABR8DXG8</accession>
<organism evidence="1 2">
    <name type="scientific">Nostoc flagelliforme FACHB-838</name>
    <dbReference type="NCBI Taxonomy" id="2692904"/>
    <lineage>
        <taxon>Bacteria</taxon>
        <taxon>Bacillati</taxon>
        <taxon>Cyanobacteriota</taxon>
        <taxon>Cyanophyceae</taxon>
        <taxon>Nostocales</taxon>
        <taxon>Nostocaceae</taxon>
        <taxon>Nostoc</taxon>
    </lineage>
</organism>
<sequence length="46" mass="5064">MPLVDIATYKIRPALIVLYNHDQPDNTAVENLGSSQTILCEQYSAG</sequence>
<evidence type="ECO:0008006" key="3">
    <source>
        <dbReference type="Google" id="ProtNLM"/>
    </source>
</evidence>
<evidence type="ECO:0000313" key="1">
    <source>
        <dbReference type="EMBL" id="MBD2533576.1"/>
    </source>
</evidence>
<gene>
    <name evidence="1" type="ORF">H6G97_30075</name>
</gene>
<dbReference type="EMBL" id="JACJSI010000103">
    <property type="protein sequence ID" value="MBD2533576.1"/>
    <property type="molecule type" value="Genomic_DNA"/>
</dbReference>
<evidence type="ECO:0000313" key="2">
    <source>
        <dbReference type="Proteomes" id="UP000623440"/>
    </source>
</evidence>
<reference evidence="1 2" key="1">
    <citation type="journal article" date="2020" name="ISME J.">
        <title>Comparative genomics reveals insights into cyanobacterial evolution and habitat adaptation.</title>
        <authorList>
            <person name="Chen M.Y."/>
            <person name="Teng W.K."/>
            <person name="Zhao L."/>
            <person name="Hu C.X."/>
            <person name="Zhou Y.K."/>
            <person name="Han B.P."/>
            <person name="Song L.R."/>
            <person name="Shu W.S."/>
        </authorList>
    </citation>
    <scope>NUCLEOTIDE SEQUENCE [LARGE SCALE GENOMIC DNA]</scope>
    <source>
        <strain evidence="1 2">FACHB-838</strain>
    </source>
</reference>
<comment type="caution">
    <text evidence="1">The sequence shown here is derived from an EMBL/GenBank/DDBJ whole genome shotgun (WGS) entry which is preliminary data.</text>
</comment>
<protein>
    <recommendedName>
        <fullName evidence="3">Transposase</fullName>
    </recommendedName>
</protein>
<dbReference type="Proteomes" id="UP000623440">
    <property type="component" value="Unassembled WGS sequence"/>
</dbReference>
<proteinExistence type="predicted"/>
<name>A0ABR8DXG8_9NOSO</name>
<keyword evidence="2" id="KW-1185">Reference proteome</keyword>